<dbReference type="EMBL" id="SPKJ01000108">
    <property type="protein sequence ID" value="MYZ49958.1"/>
    <property type="molecule type" value="Genomic_DNA"/>
</dbReference>
<protein>
    <submittedName>
        <fullName evidence="5">Protocatechuate 3,4-dioxygenase subunit beta</fullName>
        <ecNumber evidence="5">1.13.11.3</ecNumber>
    </submittedName>
</protein>
<dbReference type="InterPro" id="IPR015889">
    <property type="entry name" value="Intradiol_dOase_core"/>
</dbReference>
<dbReference type="GO" id="GO:0018578">
    <property type="term" value="F:protocatechuate 3,4-dioxygenase activity"/>
    <property type="evidence" value="ECO:0007669"/>
    <property type="project" value="UniProtKB-EC"/>
</dbReference>
<dbReference type="InterPro" id="IPR024756">
    <property type="entry name" value="PCDO_beta_N"/>
</dbReference>
<evidence type="ECO:0000256" key="2">
    <source>
        <dbReference type="ARBA" id="ARBA00022964"/>
    </source>
</evidence>
<dbReference type="PANTHER" id="PTHR33711">
    <property type="entry name" value="DIOXYGENASE, PUTATIVE (AFU_ORTHOLOGUE AFUA_2G02910)-RELATED"/>
    <property type="match status" value="1"/>
</dbReference>
<dbReference type="OrthoDB" id="9805815at2"/>
<dbReference type="InterPro" id="IPR000627">
    <property type="entry name" value="Intradiol_dOase_C"/>
</dbReference>
<comment type="similarity">
    <text evidence="1">Belongs to the intradiol ring-cleavage dioxygenase family.</text>
</comment>
<dbReference type="PROSITE" id="PS00083">
    <property type="entry name" value="INTRADIOL_DIOXYGENAS"/>
    <property type="match status" value="1"/>
</dbReference>
<dbReference type="GO" id="GO:0019619">
    <property type="term" value="P:3,4-dihydroxybenzoate catabolic process"/>
    <property type="evidence" value="ECO:0007669"/>
    <property type="project" value="InterPro"/>
</dbReference>
<dbReference type="Proteomes" id="UP000773614">
    <property type="component" value="Unassembled WGS sequence"/>
</dbReference>
<sequence>MTDYPTESLAAHPPYLFPDYVATRLRAPSRPLVIIPQTLTEIAGPVFGQAHVRPGDSDLTRQHAGTPLGERIMVRGRVLDENSRPVPDTLIEIWQANAAGRYVHVVDRHDAPLDPNFTGAGRAVTDSDGWYEFVTIRPGCYPVPGLNNVWRPAHIHMSLFGPSFLTRLVTQMYFPGDPLFPYDPIFMSVPDERARMRMVSSLDMAMTRSEWALCYRFDIVLRGREASLFEEPHHD</sequence>
<dbReference type="RefSeq" id="WP_161142294.1">
    <property type="nucleotide sequence ID" value="NZ_SPKJ01000108.1"/>
</dbReference>
<dbReference type="Pfam" id="PF12391">
    <property type="entry name" value="PCDO_beta_N"/>
    <property type="match status" value="1"/>
</dbReference>
<dbReference type="SUPFAM" id="SSF49482">
    <property type="entry name" value="Aromatic compound dioxygenase"/>
    <property type="match status" value="1"/>
</dbReference>
<dbReference type="GO" id="GO:0008199">
    <property type="term" value="F:ferric iron binding"/>
    <property type="evidence" value="ECO:0007669"/>
    <property type="project" value="InterPro"/>
</dbReference>
<keyword evidence="3 5" id="KW-0560">Oxidoreductase</keyword>
<evidence type="ECO:0000313" key="5">
    <source>
        <dbReference type="EMBL" id="MYZ49958.1"/>
    </source>
</evidence>
<dbReference type="NCBIfam" id="TIGR02422">
    <property type="entry name" value="protocat_beta"/>
    <property type="match status" value="1"/>
</dbReference>
<comment type="caution">
    <text evidence="5">The sequence shown here is derived from an EMBL/GenBank/DDBJ whole genome shotgun (WGS) entry which is preliminary data.</text>
</comment>
<feature type="domain" description="Intradiol ring-cleavage dioxygenases" evidence="4">
    <location>
        <begin position="74"/>
        <end position="102"/>
    </location>
</feature>
<keyword evidence="6" id="KW-1185">Reference proteome</keyword>
<gene>
    <name evidence="5" type="primary">pcaH</name>
    <name evidence="5" type="ORF">E4O86_19815</name>
</gene>
<evidence type="ECO:0000256" key="1">
    <source>
        <dbReference type="ARBA" id="ARBA00007825"/>
    </source>
</evidence>
<keyword evidence="2" id="KW-0223">Dioxygenase</keyword>
<dbReference type="PANTHER" id="PTHR33711:SF10">
    <property type="entry name" value="INTRADIOL RING-CLEAVAGE DIOXYGENASES DOMAIN-CONTAINING PROTEIN"/>
    <property type="match status" value="1"/>
</dbReference>
<reference evidence="5" key="1">
    <citation type="submission" date="2019-03" db="EMBL/GenBank/DDBJ databases">
        <title>Afifella sp. nov., isolated from activated sludge.</title>
        <authorList>
            <person name="Li Q."/>
            <person name="Liu Y."/>
        </authorList>
    </citation>
    <scope>NUCLEOTIDE SEQUENCE</scope>
    <source>
        <strain evidence="5">L72</strain>
    </source>
</reference>
<evidence type="ECO:0000259" key="4">
    <source>
        <dbReference type="PROSITE" id="PS00083"/>
    </source>
</evidence>
<accession>A0A964T7I5</accession>
<organism evidence="5 6">
    <name type="scientific">Propylenella binzhouense</name>
    <dbReference type="NCBI Taxonomy" id="2555902"/>
    <lineage>
        <taxon>Bacteria</taxon>
        <taxon>Pseudomonadati</taxon>
        <taxon>Pseudomonadota</taxon>
        <taxon>Alphaproteobacteria</taxon>
        <taxon>Hyphomicrobiales</taxon>
        <taxon>Propylenellaceae</taxon>
        <taxon>Propylenella</taxon>
    </lineage>
</organism>
<name>A0A964T7I5_9HYPH</name>
<evidence type="ECO:0000313" key="6">
    <source>
        <dbReference type="Proteomes" id="UP000773614"/>
    </source>
</evidence>
<proteinExistence type="inferred from homology"/>
<dbReference type="InterPro" id="IPR050770">
    <property type="entry name" value="Intradiol_RC_Dioxygenase"/>
</dbReference>
<evidence type="ECO:0000256" key="3">
    <source>
        <dbReference type="ARBA" id="ARBA00023002"/>
    </source>
</evidence>
<dbReference type="Gene3D" id="2.60.130.10">
    <property type="entry name" value="Aromatic compound dioxygenase"/>
    <property type="match status" value="1"/>
</dbReference>
<dbReference type="InterPro" id="IPR012785">
    <property type="entry name" value="Protocat_dOase_b"/>
</dbReference>
<dbReference type="AlphaFoldDB" id="A0A964T7I5"/>
<dbReference type="EC" id="1.13.11.3" evidence="5"/>
<dbReference type="Pfam" id="PF00775">
    <property type="entry name" value="Dioxygenase_C"/>
    <property type="match status" value="1"/>
</dbReference>